<dbReference type="EMBL" id="MT143383">
    <property type="protein sequence ID" value="QJA96253.1"/>
    <property type="molecule type" value="Genomic_DNA"/>
</dbReference>
<gene>
    <name evidence="1" type="ORF">MM415B04875_0002</name>
</gene>
<protein>
    <submittedName>
        <fullName evidence="1">Uncharacterized protein</fullName>
    </submittedName>
</protein>
<sequence>MKLIYHETKRENYDKPYRKVEVFYSGDGEPYDLPAMVRLETGHGGDQIDDIKWYTLQPKDWHDLPLSESQAIRTAIKIMDDGAPGPPAGPGGIHLMLQDMRNAESQI</sequence>
<accession>A0A6M3LNS5</accession>
<evidence type="ECO:0000313" key="1">
    <source>
        <dbReference type="EMBL" id="QJA96253.1"/>
    </source>
</evidence>
<name>A0A6M3LNS5_9ZZZZ</name>
<proteinExistence type="predicted"/>
<reference evidence="1" key="1">
    <citation type="submission" date="2020-03" db="EMBL/GenBank/DDBJ databases">
        <title>The deep terrestrial virosphere.</title>
        <authorList>
            <person name="Holmfeldt K."/>
            <person name="Nilsson E."/>
            <person name="Simone D."/>
            <person name="Lopez-Fernandez M."/>
            <person name="Wu X."/>
            <person name="de Brujin I."/>
            <person name="Lundin D."/>
            <person name="Andersson A."/>
            <person name="Bertilsson S."/>
            <person name="Dopson M."/>
        </authorList>
    </citation>
    <scope>NUCLEOTIDE SEQUENCE</scope>
    <source>
        <strain evidence="1">MM415B04875</strain>
    </source>
</reference>
<organism evidence="1">
    <name type="scientific">viral metagenome</name>
    <dbReference type="NCBI Taxonomy" id="1070528"/>
    <lineage>
        <taxon>unclassified sequences</taxon>
        <taxon>metagenomes</taxon>
        <taxon>organismal metagenomes</taxon>
    </lineage>
</organism>
<dbReference type="AlphaFoldDB" id="A0A6M3LNS5"/>